<feature type="transmembrane region" description="Helical" evidence="1">
    <location>
        <begin position="208"/>
        <end position="231"/>
    </location>
</feature>
<keyword evidence="1" id="KW-0472">Membrane</keyword>
<dbReference type="Proteomes" id="UP000826550">
    <property type="component" value="Chromosome"/>
</dbReference>
<keyword evidence="3" id="KW-1185">Reference proteome</keyword>
<keyword evidence="1" id="KW-1133">Transmembrane helix</keyword>
<feature type="transmembrane region" description="Helical" evidence="1">
    <location>
        <begin position="353"/>
        <end position="374"/>
    </location>
</feature>
<evidence type="ECO:0000313" key="2">
    <source>
        <dbReference type="EMBL" id="QYN52025.1"/>
    </source>
</evidence>
<feature type="transmembrane region" description="Helical" evidence="1">
    <location>
        <begin position="271"/>
        <end position="290"/>
    </location>
</feature>
<reference evidence="2 3" key="1">
    <citation type="submission" date="2020-01" db="EMBL/GenBank/DDBJ databases">
        <title>Vast differences in strain-level diversity in the gut microbiota of two closely related honey bee species.</title>
        <authorList>
            <person name="Ellegaard K.M."/>
            <person name="Suenami S."/>
            <person name="Miyazaki R."/>
            <person name="Engel P."/>
        </authorList>
    </citation>
    <scope>NUCLEOTIDE SEQUENCE [LARGE SCALE GENOMIC DNA]</scope>
    <source>
        <strain evidence="2 3">ESL0416</strain>
    </source>
</reference>
<evidence type="ECO:0008006" key="4">
    <source>
        <dbReference type="Google" id="ProtNLM"/>
    </source>
</evidence>
<evidence type="ECO:0000313" key="3">
    <source>
        <dbReference type="Proteomes" id="UP000826550"/>
    </source>
</evidence>
<dbReference type="RefSeq" id="WP_220220529.1">
    <property type="nucleotide sequence ID" value="NZ_CP048268.1"/>
</dbReference>
<proteinExistence type="predicted"/>
<sequence>MAYFSFQLKKVIKTNLSVITLCILIIISFGVLYLNVMQVNNGTSIKGDAQGNIAMQQNIIAQDKQALKKYSPSSESYRRTKTALKQAEKQLQVNQAIVKHINNNQWIPVYQIKINDIKKIKTSNLSDNERNFIIGAKKRYQYLINHPMPYESDAAITGNQLLLDLNQSYWPILFTLVIIVILTYLYTENYKNGLDITSVLPINKFNNLLISCSTGVVISCIMFFLLSLLVFTGSSLIFGTGSLQYPTIIHHLVSGHQIVDLVPLAALIPQFLILQILEFVFLALFIQLLAKLLHNQLSTLLLAVLIVIGMELSINVIVPFTKIAQWIPSTYLNSFKVVSGEIAYNLNNYQINFTNGLITLLIGTLILFILICLLDKVRAHHFKSVEEQ</sequence>
<protein>
    <recommendedName>
        <fullName evidence="4">ABC transporter permease</fullName>
    </recommendedName>
</protein>
<evidence type="ECO:0000256" key="1">
    <source>
        <dbReference type="SAM" id="Phobius"/>
    </source>
</evidence>
<organism evidence="2 3">
    <name type="scientific">Lactobacillus panisapium</name>
    <dbReference type="NCBI Taxonomy" id="2012495"/>
    <lineage>
        <taxon>Bacteria</taxon>
        <taxon>Bacillati</taxon>
        <taxon>Bacillota</taxon>
        <taxon>Bacilli</taxon>
        <taxon>Lactobacillales</taxon>
        <taxon>Lactobacillaceae</taxon>
        <taxon>Lactobacillus</taxon>
    </lineage>
</organism>
<feature type="transmembrane region" description="Helical" evidence="1">
    <location>
        <begin position="12"/>
        <end position="34"/>
    </location>
</feature>
<accession>A0ABX8W6Z6</accession>
<dbReference type="EMBL" id="CP048268">
    <property type="protein sequence ID" value="QYN52025.1"/>
    <property type="molecule type" value="Genomic_DNA"/>
</dbReference>
<feature type="transmembrane region" description="Helical" evidence="1">
    <location>
        <begin position="169"/>
        <end position="187"/>
    </location>
</feature>
<feature type="transmembrane region" description="Helical" evidence="1">
    <location>
        <begin position="297"/>
        <end position="318"/>
    </location>
</feature>
<keyword evidence="1" id="KW-0812">Transmembrane</keyword>
<gene>
    <name evidence="2" type="ORF">GYM71_00685</name>
</gene>
<name>A0ABX8W6Z6_9LACO</name>